<dbReference type="PANTHER" id="PTHR35010">
    <property type="entry name" value="BLL4672 PROTEIN-RELATED"/>
    <property type="match status" value="1"/>
</dbReference>
<name>A0A1C2DIY7_9HYPH</name>
<protein>
    <submittedName>
        <fullName evidence="2">Transcriptional regulator</fullName>
    </submittedName>
</protein>
<dbReference type="CDD" id="cd00093">
    <property type="entry name" value="HTH_XRE"/>
    <property type="match status" value="1"/>
</dbReference>
<dbReference type="Gene3D" id="3.30.450.180">
    <property type="match status" value="1"/>
</dbReference>
<dbReference type="PROSITE" id="PS50943">
    <property type="entry name" value="HTH_CROC1"/>
    <property type="match status" value="1"/>
</dbReference>
<reference evidence="2 3" key="1">
    <citation type="submission" date="2016-08" db="EMBL/GenBank/DDBJ databases">
        <title>Whole genome sequence of Mesorhizobium sp. strain UASWS1009 isolated from industrial sewage.</title>
        <authorList>
            <person name="Crovadore J."/>
            <person name="Calmin G."/>
            <person name="Chablais R."/>
            <person name="Cochard B."/>
            <person name="Lefort F."/>
        </authorList>
    </citation>
    <scope>NUCLEOTIDE SEQUENCE [LARGE SCALE GENOMIC DNA]</scope>
    <source>
        <strain evidence="2 3">UASWS1009</strain>
    </source>
</reference>
<dbReference type="STRING" id="1566387.QV13_20120"/>
<gene>
    <name evidence="2" type="ORF">QV13_20120</name>
</gene>
<dbReference type="RefSeq" id="WP_024925475.1">
    <property type="nucleotide sequence ID" value="NZ_MDEO01000035.1"/>
</dbReference>
<dbReference type="Gene3D" id="1.10.260.40">
    <property type="entry name" value="lambda repressor-like DNA-binding domains"/>
    <property type="match status" value="1"/>
</dbReference>
<feature type="domain" description="HTH cro/C1-type" evidence="1">
    <location>
        <begin position="12"/>
        <end position="66"/>
    </location>
</feature>
<dbReference type="GO" id="GO:0003677">
    <property type="term" value="F:DNA binding"/>
    <property type="evidence" value="ECO:0007669"/>
    <property type="project" value="InterPro"/>
</dbReference>
<dbReference type="SMART" id="SM00530">
    <property type="entry name" value="HTH_XRE"/>
    <property type="match status" value="1"/>
</dbReference>
<sequence>MTTPETSAGSLIREWRTRRRMSQLDLAMEAEISQRHLSFVESGRAMPSRDMVLRLSEQLAVPLRQRNQILLAAGFAPSFSERKLSDPDLAPAMDAVKLVLKGHEPFPALAVDRHWNLISANAALAPLLAGVTDPALLEAPVNVLRLSLHPKGVAPNIVNLAEWRAHLLERLKQQVAASADPVLEKLEEELRSYPVLSATRAPKPEANAFVHPLRLKLDGTVLSFISTTTVFGTPLDVTLSELAIETFFPADEETRHALACLALERTKAVGKA</sequence>
<dbReference type="SUPFAM" id="SSF47413">
    <property type="entry name" value="lambda repressor-like DNA-binding domains"/>
    <property type="match status" value="1"/>
</dbReference>
<dbReference type="AlphaFoldDB" id="A0A1C2DIY7"/>
<evidence type="ECO:0000259" key="1">
    <source>
        <dbReference type="PROSITE" id="PS50943"/>
    </source>
</evidence>
<evidence type="ECO:0000313" key="2">
    <source>
        <dbReference type="EMBL" id="OCX14734.1"/>
    </source>
</evidence>
<dbReference type="InterPro" id="IPR010982">
    <property type="entry name" value="Lambda_DNA-bd_dom_sf"/>
</dbReference>
<comment type="caution">
    <text evidence="2">The sequence shown here is derived from an EMBL/GenBank/DDBJ whole genome shotgun (WGS) entry which is preliminary data.</text>
</comment>
<evidence type="ECO:0000313" key="3">
    <source>
        <dbReference type="Proteomes" id="UP000094412"/>
    </source>
</evidence>
<dbReference type="Pfam" id="PF01381">
    <property type="entry name" value="HTH_3"/>
    <property type="match status" value="1"/>
</dbReference>
<dbReference type="PANTHER" id="PTHR35010:SF4">
    <property type="entry name" value="BLL5781 PROTEIN"/>
    <property type="match status" value="1"/>
</dbReference>
<dbReference type="Proteomes" id="UP000094412">
    <property type="component" value="Unassembled WGS sequence"/>
</dbReference>
<dbReference type="InterPro" id="IPR041413">
    <property type="entry name" value="MLTR_LBD"/>
</dbReference>
<organism evidence="2 3">
    <name type="scientific">Mesorhizobium hungaricum</name>
    <dbReference type="NCBI Taxonomy" id="1566387"/>
    <lineage>
        <taxon>Bacteria</taxon>
        <taxon>Pseudomonadati</taxon>
        <taxon>Pseudomonadota</taxon>
        <taxon>Alphaproteobacteria</taxon>
        <taxon>Hyphomicrobiales</taxon>
        <taxon>Phyllobacteriaceae</taxon>
        <taxon>Mesorhizobium</taxon>
    </lineage>
</organism>
<dbReference type="EMBL" id="MDEO01000035">
    <property type="protein sequence ID" value="OCX14734.1"/>
    <property type="molecule type" value="Genomic_DNA"/>
</dbReference>
<dbReference type="OrthoDB" id="9785973at2"/>
<accession>A0A1C2DIY7</accession>
<keyword evidence="3" id="KW-1185">Reference proteome</keyword>
<proteinExistence type="predicted"/>
<dbReference type="Pfam" id="PF17765">
    <property type="entry name" value="MLTR_LBD"/>
    <property type="match status" value="1"/>
</dbReference>
<dbReference type="InterPro" id="IPR001387">
    <property type="entry name" value="Cro/C1-type_HTH"/>
</dbReference>